<dbReference type="SUPFAM" id="SSF55961">
    <property type="entry name" value="Bet v1-like"/>
    <property type="match status" value="2"/>
</dbReference>
<evidence type="ECO:0000259" key="1">
    <source>
        <dbReference type="Pfam" id="PF03364"/>
    </source>
</evidence>
<name>A0A2I0SH16_9ACTN</name>
<proteinExistence type="predicted"/>
<gene>
    <name evidence="2" type="ORF">CW362_30645</name>
</gene>
<dbReference type="EMBL" id="PJOS01000081">
    <property type="protein sequence ID" value="PKT69220.1"/>
    <property type="molecule type" value="Genomic_DNA"/>
</dbReference>
<dbReference type="Proteomes" id="UP000236178">
    <property type="component" value="Unassembled WGS sequence"/>
</dbReference>
<dbReference type="InterPro" id="IPR023393">
    <property type="entry name" value="START-like_dom_sf"/>
</dbReference>
<dbReference type="AlphaFoldDB" id="A0A2I0SH16"/>
<dbReference type="CDD" id="cd08861">
    <property type="entry name" value="OtcD1_ARO-CYC_like"/>
    <property type="match status" value="1"/>
</dbReference>
<dbReference type="OrthoDB" id="3419705at2"/>
<sequence length="317" mass="35414">MSAEHTDRRTHDVQVAAPAGVVYTLIADAENWPLYFSENIHAERLEFDGEHERLRVWSLLGGRLESCILGRRLDPVERRIDYRHEQLTAPLDFMAGSLDVSVEGPRASRARLRYALGVVDDRPEDLARVRRAADHNCRIHIADLKTLAEQWTRLDELTLAFEESLRVNGPPELVYDFLYRAADWPGRVPHVTGADLTEDAPGVQHLTLRTRTGHGEQTTKAVRICFPHAGRIVYKETTPAAALAAHVGEWSVVPDETGVSVSVQHRVVLREETGAAGPDRRTALADTRRQVRRTLSATSRTLLALAGQHAKSAVRML</sequence>
<reference evidence="2 3" key="1">
    <citation type="submission" date="2017-12" db="EMBL/GenBank/DDBJ databases">
        <title>Streptomyces populusis sp. nov., a novel endophytic actinobacterium isolated from stems of Populus adenopoda Maxim.</title>
        <authorList>
            <person name="Wang Z."/>
        </authorList>
    </citation>
    <scope>NUCLEOTIDE SEQUENCE [LARGE SCALE GENOMIC DNA]</scope>
    <source>
        <strain evidence="2 3">A249</strain>
    </source>
</reference>
<organism evidence="2 3">
    <name type="scientific">Streptomyces populi</name>
    <dbReference type="NCBI Taxonomy" id="2058924"/>
    <lineage>
        <taxon>Bacteria</taxon>
        <taxon>Bacillati</taxon>
        <taxon>Actinomycetota</taxon>
        <taxon>Actinomycetes</taxon>
        <taxon>Kitasatosporales</taxon>
        <taxon>Streptomycetaceae</taxon>
        <taxon>Streptomyces</taxon>
    </lineage>
</organism>
<dbReference type="RefSeq" id="WP_103552868.1">
    <property type="nucleotide sequence ID" value="NZ_JBHJSK010000043.1"/>
</dbReference>
<keyword evidence="3" id="KW-1185">Reference proteome</keyword>
<dbReference type="InterPro" id="IPR005031">
    <property type="entry name" value="COQ10_START"/>
</dbReference>
<protein>
    <submittedName>
        <fullName evidence="2">Cyclase</fullName>
    </submittedName>
</protein>
<accession>A0A2I0SH16</accession>
<comment type="caution">
    <text evidence="2">The sequence shown here is derived from an EMBL/GenBank/DDBJ whole genome shotgun (WGS) entry which is preliminary data.</text>
</comment>
<dbReference type="Pfam" id="PF03364">
    <property type="entry name" value="Polyketide_cyc"/>
    <property type="match status" value="1"/>
</dbReference>
<evidence type="ECO:0000313" key="3">
    <source>
        <dbReference type="Proteomes" id="UP000236178"/>
    </source>
</evidence>
<feature type="domain" description="Coenzyme Q-binding protein COQ10 START" evidence="1">
    <location>
        <begin position="167"/>
        <end position="277"/>
    </location>
</feature>
<evidence type="ECO:0000313" key="2">
    <source>
        <dbReference type="EMBL" id="PKT69220.1"/>
    </source>
</evidence>
<dbReference type="Gene3D" id="3.30.530.20">
    <property type="match status" value="2"/>
</dbReference>